<dbReference type="AlphaFoldDB" id="A0A089X0C2"/>
<feature type="region of interest" description="Disordered" evidence="1">
    <location>
        <begin position="144"/>
        <end position="169"/>
    </location>
</feature>
<name>A0A089X0C2_STRGA</name>
<proteinExistence type="predicted"/>
<sequence length="169" mass="18256">MAVRHCLIRTSPGTVWAVLADGTRYADWVVGTSSSRPVRGHWPQKDAAIGYEVRIGPVGLTNETVVRRCEEGTLLELEAKAGWLGTARIAIELRPWGEDCLVIVDEHPLRGAGGLLHNVGTEAMIQLRHRAMLARLSRLCEAEARTGTRDTTDGRSARTSAGAPGGEHA</sequence>
<dbReference type="STRING" id="1907.SGLAU_02025"/>
<evidence type="ECO:0000256" key="1">
    <source>
        <dbReference type="SAM" id="MobiDB-lite"/>
    </source>
</evidence>
<gene>
    <name evidence="2" type="ORF">SGLAU_02025</name>
</gene>
<reference evidence="3" key="1">
    <citation type="journal article" date="2015" name="J. Biotechnol.">
        <title>Complete genome sequence of the actinobacterium Streptomyces glaucescens GLA.O (DSM 40922) consisting of a linear chromosome and one linear plasmid.</title>
        <authorList>
            <person name="Ortseifen V."/>
            <person name="Winkler A."/>
            <person name="Albersmeier A."/>
            <person name="Wendler S."/>
            <person name="Puhler A."/>
            <person name="Kalinowski J."/>
            <person name="Ruckert C."/>
        </authorList>
    </citation>
    <scope>NUCLEOTIDE SEQUENCE [LARGE SCALE GENOMIC DNA]</scope>
    <source>
        <strain evidence="3">DSM 40922 / GLA O</strain>
    </source>
</reference>
<accession>A0A089X0C2</accession>
<evidence type="ECO:0008006" key="4">
    <source>
        <dbReference type="Google" id="ProtNLM"/>
    </source>
</evidence>
<organism evidence="2 3">
    <name type="scientific">Streptomyces glaucescens</name>
    <dbReference type="NCBI Taxonomy" id="1907"/>
    <lineage>
        <taxon>Bacteria</taxon>
        <taxon>Bacillati</taxon>
        <taxon>Actinomycetota</taxon>
        <taxon>Actinomycetes</taxon>
        <taxon>Kitasatosporales</taxon>
        <taxon>Streptomycetaceae</taxon>
        <taxon>Streptomyces</taxon>
    </lineage>
</organism>
<dbReference type="KEGG" id="sgu:SGLAU_02025"/>
<protein>
    <recommendedName>
        <fullName evidence="4">Polyketide cyclase</fullName>
    </recommendedName>
</protein>
<feature type="compositionally biased region" description="Basic and acidic residues" evidence="1">
    <location>
        <begin position="144"/>
        <end position="156"/>
    </location>
</feature>
<dbReference type="EMBL" id="CP009438">
    <property type="protein sequence ID" value="AIR96433.1"/>
    <property type="molecule type" value="Genomic_DNA"/>
</dbReference>
<dbReference type="Pfam" id="PF10604">
    <property type="entry name" value="Polyketide_cyc2"/>
    <property type="match status" value="1"/>
</dbReference>
<keyword evidence="3" id="KW-1185">Reference proteome</keyword>
<dbReference type="CDD" id="cd07812">
    <property type="entry name" value="SRPBCC"/>
    <property type="match status" value="1"/>
</dbReference>
<dbReference type="HOGENOM" id="CLU_124276_0_0_11"/>
<dbReference type="InterPro" id="IPR019587">
    <property type="entry name" value="Polyketide_cyclase/dehydratase"/>
</dbReference>
<dbReference type="SUPFAM" id="SSF55961">
    <property type="entry name" value="Bet v1-like"/>
    <property type="match status" value="1"/>
</dbReference>
<dbReference type="Gene3D" id="3.30.530.20">
    <property type="match status" value="1"/>
</dbReference>
<evidence type="ECO:0000313" key="2">
    <source>
        <dbReference type="EMBL" id="AIR96433.1"/>
    </source>
</evidence>
<evidence type="ECO:0000313" key="3">
    <source>
        <dbReference type="Proteomes" id="UP000029482"/>
    </source>
</evidence>
<dbReference type="Proteomes" id="UP000029482">
    <property type="component" value="Chromosome"/>
</dbReference>
<dbReference type="eggNOG" id="COG3832">
    <property type="taxonomic scope" value="Bacteria"/>
</dbReference>
<dbReference type="InterPro" id="IPR023393">
    <property type="entry name" value="START-like_dom_sf"/>
</dbReference>
<dbReference type="RefSeq" id="WP_043497789.1">
    <property type="nucleotide sequence ID" value="NZ_CP009438.1"/>
</dbReference>